<dbReference type="AlphaFoldDB" id="A0A9N9NJZ7"/>
<organism evidence="1 2">
    <name type="scientific">Racocetra fulgida</name>
    <dbReference type="NCBI Taxonomy" id="60492"/>
    <lineage>
        <taxon>Eukaryota</taxon>
        <taxon>Fungi</taxon>
        <taxon>Fungi incertae sedis</taxon>
        <taxon>Mucoromycota</taxon>
        <taxon>Glomeromycotina</taxon>
        <taxon>Glomeromycetes</taxon>
        <taxon>Diversisporales</taxon>
        <taxon>Gigasporaceae</taxon>
        <taxon>Racocetra</taxon>
    </lineage>
</organism>
<sequence>LKDVDLCFWCGSEDELLEIPSDMQENLKTVYPLCVSCQIEDKHWKARSSKAFKKQKNQ</sequence>
<dbReference type="OrthoDB" id="2408781at2759"/>
<name>A0A9N9NJZ7_9GLOM</name>
<evidence type="ECO:0000313" key="1">
    <source>
        <dbReference type="EMBL" id="CAG8744899.1"/>
    </source>
</evidence>
<protein>
    <submittedName>
        <fullName evidence="1">4245_t:CDS:1</fullName>
    </submittedName>
</protein>
<accession>A0A9N9NJZ7</accession>
<dbReference type="EMBL" id="CAJVPZ010033650">
    <property type="protein sequence ID" value="CAG8744899.1"/>
    <property type="molecule type" value="Genomic_DNA"/>
</dbReference>
<dbReference type="Proteomes" id="UP000789396">
    <property type="component" value="Unassembled WGS sequence"/>
</dbReference>
<reference evidence="1" key="1">
    <citation type="submission" date="2021-06" db="EMBL/GenBank/DDBJ databases">
        <authorList>
            <person name="Kallberg Y."/>
            <person name="Tangrot J."/>
            <person name="Rosling A."/>
        </authorList>
    </citation>
    <scope>NUCLEOTIDE SEQUENCE</scope>
    <source>
        <strain evidence="1">IN212</strain>
    </source>
</reference>
<gene>
    <name evidence="1" type="ORF">RFULGI_LOCUS13148</name>
</gene>
<proteinExistence type="predicted"/>
<evidence type="ECO:0000313" key="2">
    <source>
        <dbReference type="Proteomes" id="UP000789396"/>
    </source>
</evidence>
<feature type="non-terminal residue" evidence="1">
    <location>
        <position position="1"/>
    </location>
</feature>
<keyword evidence="2" id="KW-1185">Reference proteome</keyword>
<comment type="caution">
    <text evidence="1">The sequence shown here is derived from an EMBL/GenBank/DDBJ whole genome shotgun (WGS) entry which is preliminary data.</text>
</comment>